<name>A0A2U1F2D3_9PSEU</name>
<evidence type="ECO:0008006" key="4">
    <source>
        <dbReference type="Google" id="ProtNLM"/>
    </source>
</evidence>
<dbReference type="EMBL" id="QEKW01000013">
    <property type="protein sequence ID" value="PVZ06289.1"/>
    <property type="molecule type" value="Genomic_DNA"/>
</dbReference>
<dbReference type="AlphaFoldDB" id="A0A2U1F2D3"/>
<feature type="transmembrane region" description="Helical" evidence="1">
    <location>
        <begin position="150"/>
        <end position="171"/>
    </location>
</feature>
<organism evidence="2 3">
    <name type="scientific">Actinomycetospora cinnamomea</name>
    <dbReference type="NCBI Taxonomy" id="663609"/>
    <lineage>
        <taxon>Bacteria</taxon>
        <taxon>Bacillati</taxon>
        <taxon>Actinomycetota</taxon>
        <taxon>Actinomycetes</taxon>
        <taxon>Pseudonocardiales</taxon>
        <taxon>Pseudonocardiaceae</taxon>
        <taxon>Actinomycetospora</taxon>
    </lineage>
</organism>
<dbReference type="PANTHER" id="PTHR42305">
    <property type="entry name" value="MEMBRANE PROTEIN RV1733C-RELATED"/>
    <property type="match status" value="1"/>
</dbReference>
<keyword evidence="1" id="KW-0812">Transmembrane</keyword>
<evidence type="ECO:0000313" key="2">
    <source>
        <dbReference type="EMBL" id="PVZ06289.1"/>
    </source>
</evidence>
<dbReference type="RefSeq" id="WP_116710052.1">
    <property type="nucleotide sequence ID" value="NZ_QEKW01000013.1"/>
</dbReference>
<comment type="caution">
    <text evidence="2">The sequence shown here is derived from an EMBL/GenBank/DDBJ whole genome shotgun (WGS) entry which is preliminary data.</text>
</comment>
<gene>
    <name evidence="2" type="ORF">C8D89_11327</name>
</gene>
<proteinExistence type="predicted"/>
<feature type="transmembrane region" description="Helical" evidence="1">
    <location>
        <begin position="30"/>
        <end position="50"/>
    </location>
</feature>
<keyword evidence="1" id="KW-1133">Transmembrane helix</keyword>
<dbReference type="OrthoDB" id="3637369at2"/>
<dbReference type="PANTHER" id="PTHR42305:SF1">
    <property type="entry name" value="MEMBRANE PROTEIN RV1733C-RELATED"/>
    <property type="match status" value="1"/>
</dbReference>
<keyword evidence="3" id="KW-1185">Reference proteome</keyword>
<protein>
    <recommendedName>
        <fullName evidence="4">Transmembrane protein</fullName>
    </recommendedName>
</protein>
<reference evidence="2 3" key="1">
    <citation type="submission" date="2018-04" db="EMBL/GenBank/DDBJ databases">
        <title>Genomic Encyclopedia of Type Strains, Phase IV (KMG-IV): sequencing the most valuable type-strain genomes for metagenomic binning, comparative biology and taxonomic classification.</title>
        <authorList>
            <person name="Goeker M."/>
        </authorList>
    </citation>
    <scope>NUCLEOTIDE SEQUENCE [LARGE SCALE GENOMIC DNA]</scope>
    <source>
        <strain evidence="2 3">DSM 45771</strain>
    </source>
</reference>
<dbReference type="Proteomes" id="UP000245639">
    <property type="component" value="Unassembled WGS sequence"/>
</dbReference>
<accession>A0A2U1F2D3</accession>
<dbReference type="InterPro" id="IPR039708">
    <property type="entry name" value="MT1774/Rv1733c-like"/>
</dbReference>
<sequence>MGTTGAVQRAFRLLVPKRSELRRRSDRIEVAARWVLLLLGLFLVPVALAVGSQVTANLGPQVAEQRAERHQVTGVVLAEPGPAAAYGTEVASTEVRAPVRWIAADGTPRVALVRVPDTAEAGDPRTLWVDAADRPTIAPMTPGYPETQGFLTTLVILLGDLLVSLFLLAGLRWVLDRIRLREWEAAWRRFTGPDHESTH</sequence>
<evidence type="ECO:0000256" key="1">
    <source>
        <dbReference type="SAM" id="Phobius"/>
    </source>
</evidence>
<evidence type="ECO:0000313" key="3">
    <source>
        <dbReference type="Proteomes" id="UP000245639"/>
    </source>
</evidence>
<keyword evidence="1" id="KW-0472">Membrane</keyword>